<feature type="region of interest" description="Disordered" evidence="2">
    <location>
        <begin position="525"/>
        <end position="544"/>
    </location>
</feature>
<feature type="signal peptide" evidence="4">
    <location>
        <begin position="1"/>
        <end position="20"/>
    </location>
</feature>
<keyword evidence="1" id="KW-0722">Serine protease inhibitor</keyword>
<dbReference type="InterPro" id="IPR045266">
    <property type="entry name" value="DOH_DOMON"/>
</dbReference>
<dbReference type="InterPro" id="IPR005018">
    <property type="entry name" value="DOMON_domain"/>
</dbReference>
<dbReference type="EMBL" id="CAJFDI010000002">
    <property type="protein sequence ID" value="CAD5217092.1"/>
    <property type="molecule type" value="Genomic_DNA"/>
</dbReference>
<feature type="compositionally biased region" description="Low complexity" evidence="2">
    <location>
        <begin position="1073"/>
        <end position="1132"/>
    </location>
</feature>
<feature type="domain" description="DOMON" evidence="5">
    <location>
        <begin position="1196"/>
        <end position="1315"/>
    </location>
</feature>
<dbReference type="EMBL" id="CAJFCV020000002">
    <property type="protein sequence ID" value="CAG9100453.1"/>
    <property type="molecule type" value="Genomic_DNA"/>
</dbReference>
<feature type="compositionally biased region" description="Basic and acidic residues" evidence="2">
    <location>
        <begin position="1326"/>
        <end position="1336"/>
    </location>
</feature>
<feature type="region of interest" description="Disordered" evidence="2">
    <location>
        <begin position="1068"/>
        <end position="1148"/>
    </location>
</feature>
<keyword evidence="1" id="KW-0646">Protease inhibitor</keyword>
<comment type="caution">
    <text evidence="6">The sequence shown here is derived from an EMBL/GenBank/DDBJ whole genome shotgun (WGS) entry which is preliminary data.</text>
</comment>
<evidence type="ECO:0000259" key="5">
    <source>
        <dbReference type="PROSITE" id="PS50836"/>
    </source>
</evidence>
<dbReference type="InterPro" id="IPR002919">
    <property type="entry name" value="TIL_dom"/>
</dbReference>
<keyword evidence="3" id="KW-0812">Transmembrane</keyword>
<reference evidence="6" key="1">
    <citation type="submission" date="2020-09" db="EMBL/GenBank/DDBJ databases">
        <authorList>
            <person name="Kikuchi T."/>
        </authorList>
    </citation>
    <scope>NUCLEOTIDE SEQUENCE</scope>
    <source>
        <strain evidence="6">Ka4C1</strain>
    </source>
</reference>
<evidence type="ECO:0000256" key="1">
    <source>
        <dbReference type="ARBA" id="ARBA00022900"/>
    </source>
</evidence>
<dbReference type="Proteomes" id="UP000659654">
    <property type="component" value="Unassembled WGS sequence"/>
</dbReference>
<dbReference type="SUPFAM" id="SSF57567">
    <property type="entry name" value="Serine protease inhibitors"/>
    <property type="match status" value="3"/>
</dbReference>
<evidence type="ECO:0000313" key="7">
    <source>
        <dbReference type="Proteomes" id="UP000659654"/>
    </source>
</evidence>
<evidence type="ECO:0000313" key="6">
    <source>
        <dbReference type="EMBL" id="CAD5217092.1"/>
    </source>
</evidence>
<feature type="compositionally biased region" description="Polar residues" evidence="2">
    <location>
        <begin position="525"/>
        <end position="542"/>
    </location>
</feature>
<feature type="region of interest" description="Disordered" evidence="2">
    <location>
        <begin position="1326"/>
        <end position="1356"/>
    </location>
</feature>
<dbReference type="Proteomes" id="UP000582659">
    <property type="component" value="Unassembled WGS sequence"/>
</dbReference>
<dbReference type="SMART" id="SM00664">
    <property type="entry name" value="DoH"/>
    <property type="match status" value="3"/>
</dbReference>
<dbReference type="PANTHER" id="PTHR46901:SF3">
    <property type="entry name" value="EGF-LIKE DOMAIN-CONTAINING PROTEIN"/>
    <property type="match status" value="1"/>
</dbReference>
<organism evidence="6 7">
    <name type="scientific">Bursaphelenchus xylophilus</name>
    <name type="common">Pinewood nematode worm</name>
    <name type="synonym">Aphelenchoides xylophilus</name>
    <dbReference type="NCBI Taxonomy" id="6326"/>
    <lineage>
        <taxon>Eukaryota</taxon>
        <taxon>Metazoa</taxon>
        <taxon>Ecdysozoa</taxon>
        <taxon>Nematoda</taxon>
        <taxon>Chromadorea</taxon>
        <taxon>Rhabditida</taxon>
        <taxon>Tylenchina</taxon>
        <taxon>Tylenchomorpha</taxon>
        <taxon>Aphelenchoidea</taxon>
        <taxon>Aphelenchoididae</taxon>
        <taxon>Bursaphelenchus</taxon>
    </lineage>
</organism>
<dbReference type="OrthoDB" id="188511at2759"/>
<evidence type="ECO:0000256" key="3">
    <source>
        <dbReference type="SAM" id="Phobius"/>
    </source>
</evidence>
<proteinExistence type="predicted"/>
<name>A0A7I8WXM2_BURXY</name>
<dbReference type="Pfam" id="PF01826">
    <property type="entry name" value="TIL"/>
    <property type="match status" value="2"/>
</dbReference>
<protein>
    <submittedName>
        <fullName evidence="6">(pine wood nematode) hypothetical protein</fullName>
    </submittedName>
</protein>
<keyword evidence="3" id="KW-1133">Transmembrane helix</keyword>
<accession>A0A7I8WXM2</accession>
<dbReference type="CDD" id="cd19941">
    <property type="entry name" value="TIL"/>
    <property type="match status" value="3"/>
</dbReference>
<dbReference type="CDD" id="cd09631">
    <property type="entry name" value="DOMON_DOH"/>
    <property type="match status" value="3"/>
</dbReference>
<dbReference type="GO" id="GO:0004867">
    <property type="term" value="F:serine-type endopeptidase inhibitor activity"/>
    <property type="evidence" value="ECO:0007669"/>
    <property type="project" value="UniProtKB-KW"/>
</dbReference>
<feature type="domain" description="DOMON" evidence="5">
    <location>
        <begin position="760"/>
        <end position="879"/>
    </location>
</feature>
<sequence length="1696" mass="185589">MAHLLAKAILSLSLFGLLNAESSLTVWLIQPASRLREHDANATRLTEVKCPIPRSDKDPITTLAAGGIVEISWENPSKLHGESRFEILSGEEIIQRIVVDNSPPALKGNRSIKSVKLPDFECKGCTLRLTQFTDSSDVQVISCADIDLLPLASNDNSTECTTDEQCGKEGSCEANVCYCAIGKFGRNCERSSSLKVLSKDLKFKTLPTDNKKMNEVSWRYDDKNEELEMVVEMTADSWVALGLKNKEAANKCSATVDKSFKDNTLTDDSLGNTIAPVLNIKKLDENEKPKEKPVNGKCGANQVYSECPEFSRECEPSCEWTLFPESVPTCPRTCGEPRCICAEGFVRVSAESDECKPFDFCAQVQVGQGQCKHNETWAKCGTACEPSCETMYNTDPCTSTCKEAQCTCADNYVRFNGECIFWGDCPNLEEKHLIPAEPVPSTTPNALSTVSSSVSKVEKKCAVNETWNECGRICEADCVSIFTREECQACSNPECSCQQGFARSNGVCVYWGDCPLEGNLAENSNLLSTSSAPQPPNTQSGPAVSPELVVELPPADPEMLCFGEFSYPSKCEGDKCSYRLSWAYIPEKDNIEFSLETRLIGNGWSGVGFSKVGNMQDADFLLVKSDGKQISVHNMHTDGYNPPLEDKLKNVESAAATHADGVLKASFSRKRASSNDEDVAFGNSDEQCYYFLFPVGGGNLTDEGGLAYHSVTPLVSAKKVCIRSCVGQTVEEVATPAQSLPLYSCQNEYRYPSNCTDADCEYVAKWDYIPKDKSVQFEISAKGIGRWTGIGLSRDGQMTNSDIVTGWYFNKKAYVTDRFAYGRQSPAIDPADRQDLYNISGKVVDDVQTISFQRKLVTADKKTDFPLDKCYYFVFPVGGGRILAQTNSQYENPKTPIAYHDRQAPERSAVPVCICENNQPIGETPAPPQVRRRRQTEQSAGELGKLLKAADKKGVNNEDPFACADVALIEVSKNYKLRVFDGFALSTANLHSDETFGGSQSFVDVAVVPSDKKDTAKIVIKRKVKSEDISDFTLSDEPGTFVVASGKGGTTLPEASFVQSFPVNFLKPNEVLSTPSKPTTTSSSTTTTTSKPEPTTVEETSTEAPTTTPKPTTKTTKATTTTEATTVPTTTEGPTDSPFEATGLPDVEEKKLTAATEATTTEKVELSLPSESWFGDSGDANCASVYSYPKGCTNNCKFSAEWALNEDKNAFKFTLHAHLKPAEYTSIGFTKDGAMADMDAVIVSVLDDGRVNVSDQFSPSYGRPRVDKKQDLRDVTAKYVDGHLLASFVRDLKTADTDDDHDLNDCHYFVFVHQGGALEAGSGEIRKHRETPDRSKTRVCPSKCGAPAETTSKAPEPTTVAKVEVADVDFNPRPEIELMPAKEKSFDTALRIMNRDYQLEMARLHSDSAVALTKDITQYLKPIVEKRWKSLESFNVTNYAYSTSASIGVTEADGGDKSSILALVRMKFGGGKDTPSADELRSYIQEAVVNADSPSLVIDPQAVQVILADKRTDERWGPLKNIRNIAIIAAIILATIAVISLFICCTCFRRRKVHSEPLSFGPPSSAAYQPYTANYASNLGAASTATFDSQKGTEVSKLSGLQQHPGTLIRRSESQHSDVPKGIGEATYQEWYHKVASKETPAHHQESVYQTPPARLAITNGGPSPVYVSYPSEQPAGYYTMTPDARMPPPSYYRHY</sequence>
<dbReference type="Gene3D" id="2.60.40.1210">
    <property type="entry name" value="Cellobiose dehydrogenase, cytochrome domain"/>
    <property type="match status" value="1"/>
</dbReference>
<dbReference type="Gene3D" id="2.10.25.10">
    <property type="entry name" value="Laminin"/>
    <property type="match status" value="3"/>
</dbReference>
<feature type="domain" description="DOMON" evidence="5">
    <location>
        <begin position="576"/>
        <end position="696"/>
    </location>
</feature>
<feature type="transmembrane region" description="Helical" evidence="3">
    <location>
        <begin position="1525"/>
        <end position="1548"/>
    </location>
</feature>
<dbReference type="InterPro" id="IPR036084">
    <property type="entry name" value="Ser_inhib-like_sf"/>
</dbReference>
<keyword evidence="3" id="KW-0472">Membrane</keyword>
<keyword evidence="7" id="KW-1185">Reference proteome</keyword>
<keyword evidence="4" id="KW-0732">Signal</keyword>
<evidence type="ECO:0000256" key="4">
    <source>
        <dbReference type="SAM" id="SignalP"/>
    </source>
</evidence>
<dbReference type="Pfam" id="PF03351">
    <property type="entry name" value="DOMON"/>
    <property type="match status" value="3"/>
</dbReference>
<feature type="chain" id="PRO_5035384904" evidence="4">
    <location>
        <begin position="21"/>
        <end position="1696"/>
    </location>
</feature>
<dbReference type="PANTHER" id="PTHR46901">
    <property type="entry name" value="GH04942P"/>
    <property type="match status" value="1"/>
</dbReference>
<dbReference type="SMR" id="A0A7I8WXM2"/>
<dbReference type="PROSITE" id="PS50836">
    <property type="entry name" value="DOMON"/>
    <property type="match status" value="3"/>
</dbReference>
<evidence type="ECO:0000256" key="2">
    <source>
        <dbReference type="SAM" id="MobiDB-lite"/>
    </source>
</evidence>
<dbReference type="SUPFAM" id="SSF49344">
    <property type="entry name" value="CBD9-like"/>
    <property type="match status" value="1"/>
</dbReference>
<gene>
    <name evidence="6" type="ORF">BXYJ_LOCUS4862</name>
</gene>